<keyword evidence="2" id="KW-1185">Reference proteome</keyword>
<dbReference type="EMBL" id="JAATEP010000052">
    <property type="protein sequence ID" value="NJP96660.1"/>
    <property type="molecule type" value="Genomic_DNA"/>
</dbReference>
<organism evidence="1 2">
    <name type="scientific">Nonomuraea composti</name>
    <dbReference type="NCBI Taxonomy" id="2720023"/>
    <lineage>
        <taxon>Bacteria</taxon>
        <taxon>Bacillati</taxon>
        <taxon>Actinomycetota</taxon>
        <taxon>Actinomycetes</taxon>
        <taxon>Streptosporangiales</taxon>
        <taxon>Streptosporangiaceae</taxon>
        <taxon>Nonomuraea</taxon>
    </lineage>
</organism>
<reference evidence="1 2" key="1">
    <citation type="submission" date="2020-03" db="EMBL/GenBank/DDBJ databases">
        <title>WGS of actinomycetes isolated from Thailand.</title>
        <authorList>
            <person name="Thawai C."/>
        </authorList>
    </citation>
    <scope>NUCLEOTIDE SEQUENCE [LARGE SCALE GENOMIC DNA]</scope>
    <source>
        <strain evidence="1 2">FMUSA5-5</strain>
    </source>
</reference>
<evidence type="ECO:0008006" key="3">
    <source>
        <dbReference type="Google" id="ProtNLM"/>
    </source>
</evidence>
<comment type="caution">
    <text evidence="1">The sequence shown here is derived from an EMBL/GenBank/DDBJ whole genome shotgun (WGS) entry which is preliminary data.</text>
</comment>
<dbReference type="RefSeq" id="WP_168018197.1">
    <property type="nucleotide sequence ID" value="NZ_JAATEP010000052.1"/>
</dbReference>
<gene>
    <name evidence="1" type="ORF">HCN51_45765</name>
</gene>
<name>A0ABX1BFY5_9ACTN</name>
<sequence length="63" mass="6885">MYVRQSTRRQVVEHTASARVQYVLVDRAVALGWAASRVKVIDADLGMSGASRQGAARVRQVGE</sequence>
<evidence type="ECO:0000313" key="2">
    <source>
        <dbReference type="Proteomes" id="UP000696294"/>
    </source>
</evidence>
<evidence type="ECO:0000313" key="1">
    <source>
        <dbReference type="EMBL" id="NJP96660.1"/>
    </source>
</evidence>
<accession>A0ABX1BFY5</accession>
<proteinExistence type="predicted"/>
<protein>
    <recommendedName>
        <fullName evidence="3">Resolvase/invertase-type recombinase catalytic domain-containing protein</fullName>
    </recommendedName>
</protein>
<dbReference type="Proteomes" id="UP000696294">
    <property type="component" value="Unassembled WGS sequence"/>
</dbReference>